<comment type="caution">
    <text evidence="1">The sequence shown here is derived from an EMBL/GenBank/DDBJ whole genome shotgun (WGS) entry which is preliminary data.</text>
</comment>
<keyword evidence="2" id="KW-1185">Reference proteome</keyword>
<evidence type="ECO:0000313" key="2">
    <source>
        <dbReference type="Proteomes" id="UP001469553"/>
    </source>
</evidence>
<name>A0ABV1A224_9TELE</name>
<evidence type="ECO:0000313" key="1">
    <source>
        <dbReference type="EMBL" id="MEQ2312598.1"/>
    </source>
</evidence>
<sequence>MKVLILGEGLVSWLAHSQFIWVSKCLYCKELILVFQQFPIHCRLEAWWFLNHLTFNLRPSEEDSLDIIGCFRRTVIQRRTVMLKDIHPSIFYTHFFHTVWWGSWCSSPAVHGREVGYSLSQGNTETHRTNNHAQIHSYLRAI</sequence>
<gene>
    <name evidence="1" type="ORF">AMECASPLE_032750</name>
</gene>
<accession>A0ABV1A224</accession>
<reference evidence="1 2" key="1">
    <citation type="submission" date="2021-06" db="EMBL/GenBank/DDBJ databases">
        <authorList>
            <person name="Palmer J.M."/>
        </authorList>
    </citation>
    <scope>NUCLEOTIDE SEQUENCE [LARGE SCALE GENOMIC DNA]</scope>
    <source>
        <strain evidence="1 2">AS_MEX2019</strain>
        <tissue evidence="1">Muscle</tissue>
    </source>
</reference>
<dbReference type="EMBL" id="JAHRIP010079541">
    <property type="protein sequence ID" value="MEQ2312598.1"/>
    <property type="molecule type" value="Genomic_DNA"/>
</dbReference>
<protein>
    <submittedName>
        <fullName evidence="1">Uncharacterized protein</fullName>
    </submittedName>
</protein>
<organism evidence="1 2">
    <name type="scientific">Ameca splendens</name>
    <dbReference type="NCBI Taxonomy" id="208324"/>
    <lineage>
        <taxon>Eukaryota</taxon>
        <taxon>Metazoa</taxon>
        <taxon>Chordata</taxon>
        <taxon>Craniata</taxon>
        <taxon>Vertebrata</taxon>
        <taxon>Euteleostomi</taxon>
        <taxon>Actinopterygii</taxon>
        <taxon>Neopterygii</taxon>
        <taxon>Teleostei</taxon>
        <taxon>Neoteleostei</taxon>
        <taxon>Acanthomorphata</taxon>
        <taxon>Ovalentaria</taxon>
        <taxon>Atherinomorphae</taxon>
        <taxon>Cyprinodontiformes</taxon>
        <taxon>Goodeidae</taxon>
        <taxon>Ameca</taxon>
    </lineage>
</organism>
<dbReference type="Proteomes" id="UP001469553">
    <property type="component" value="Unassembled WGS sequence"/>
</dbReference>
<proteinExistence type="predicted"/>